<dbReference type="AlphaFoldDB" id="A0A0A9AEQ3"/>
<organism evidence="1">
    <name type="scientific">Arundo donax</name>
    <name type="common">Giant reed</name>
    <name type="synonym">Donax arundinaceus</name>
    <dbReference type="NCBI Taxonomy" id="35708"/>
    <lineage>
        <taxon>Eukaryota</taxon>
        <taxon>Viridiplantae</taxon>
        <taxon>Streptophyta</taxon>
        <taxon>Embryophyta</taxon>
        <taxon>Tracheophyta</taxon>
        <taxon>Spermatophyta</taxon>
        <taxon>Magnoliopsida</taxon>
        <taxon>Liliopsida</taxon>
        <taxon>Poales</taxon>
        <taxon>Poaceae</taxon>
        <taxon>PACMAD clade</taxon>
        <taxon>Arundinoideae</taxon>
        <taxon>Arundineae</taxon>
        <taxon>Arundo</taxon>
    </lineage>
</organism>
<sequence>MDCSILKRRLAPQTVQDIFSVKVHGVLNGLHGSDWWQEVVHSNFFVLVLLVVFKEATDLVKAVGRQLLEIGQVTEFRIVDTNCNYLVIFLTLINHRHKANGPSTEKATRYHRLLHQHQYIHWISIFTQCAGYEPVVVRINH</sequence>
<evidence type="ECO:0000313" key="1">
    <source>
        <dbReference type="EMBL" id="JAD50099.1"/>
    </source>
</evidence>
<protein>
    <submittedName>
        <fullName evidence="1">Uncharacterized protein</fullName>
    </submittedName>
</protein>
<proteinExistence type="predicted"/>
<reference evidence="1" key="1">
    <citation type="submission" date="2014-09" db="EMBL/GenBank/DDBJ databases">
        <authorList>
            <person name="Magalhaes I.L.F."/>
            <person name="Oliveira U."/>
            <person name="Santos F.R."/>
            <person name="Vidigal T.H.D.A."/>
            <person name="Brescovit A.D."/>
            <person name="Santos A.J."/>
        </authorList>
    </citation>
    <scope>NUCLEOTIDE SEQUENCE</scope>
    <source>
        <tissue evidence="1">Shoot tissue taken approximately 20 cm above the soil surface</tissue>
    </source>
</reference>
<dbReference type="EMBL" id="GBRH01247796">
    <property type="protein sequence ID" value="JAD50099.1"/>
    <property type="molecule type" value="Transcribed_RNA"/>
</dbReference>
<accession>A0A0A9AEQ3</accession>
<name>A0A0A9AEQ3_ARUDO</name>
<reference evidence="1" key="2">
    <citation type="journal article" date="2015" name="Data Brief">
        <title>Shoot transcriptome of the giant reed, Arundo donax.</title>
        <authorList>
            <person name="Barrero R.A."/>
            <person name="Guerrero F.D."/>
            <person name="Moolhuijzen P."/>
            <person name="Goolsby J.A."/>
            <person name="Tidwell J."/>
            <person name="Bellgard S.E."/>
            <person name="Bellgard M.I."/>
        </authorList>
    </citation>
    <scope>NUCLEOTIDE SEQUENCE</scope>
    <source>
        <tissue evidence="1">Shoot tissue taken approximately 20 cm above the soil surface</tissue>
    </source>
</reference>